<evidence type="ECO:0000256" key="1">
    <source>
        <dbReference type="SAM" id="MobiDB-lite"/>
    </source>
</evidence>
<feature type="region of interest" description="Disordered" evidence="1">
    <location>
        <begin position="337"/>
        <end position="365"/>
    </location>
</feature>
<organism evidence="2 3">
    <name type="scientific">Brevibacterium aurantiacum</name>
    <dbReference type="NCBI Taxonomy" id="273384"/>
    <lineage>
        <taxon>Bacteria</taxon>
        <taxon>Bacillati</taxon>
        <taxon>Actinomycetota</taxon>
        <taxon>Actinomycetes</taxon>
        <taxon>Micrococcales</taxon>
        <taxon>Brevibacteriaceae</taxon>
        <taxon>Brevibacterium</taxon>
    </lineage>
</organism>
<dbReference type="RefSeq" id="WP_143924346.1">
    <property type="nucleotide sequence ID" value="NZ_VLTK01000017.1"/>
</dbReference>
<proteinExistence type="predicted"/>
<reference evidence="2 3" key="1">
    <citation type="submission" date="2019-07" db="EMBL/GenBank/DDBJ databases">
        <title>Draft genome sequence of Brevibacterium aurantiacum XU54 isolated from Xinjiang China.</title>
        <authorList>
            <person name="Xu X."/>
        </authorList>
    </citation>
    <scope>NUCLEOTIDE SEQUENCE [LARGE SCALE GENOMIC DNA]</scope>
    <source>
        <strain evidence="2 3">XU54</strain>
    </source>
</reference>
<dbReference type="AlphaFoldDB" id="A0A556C4P6"/>
<dbReference type="EMBL" id="VLTK01000017">
    <property type="protein sequence ID" value="TSI12443.1"/>
    <property type="molecule type" value="Genomic_DNA"/>
</dbReference>
<evidence type="ECO:0000313" key="2">
    <source>
        <dbReference type="EMBL" id="TSI12443.1"/>
    </source>
</evidence>
<comment type="caution">
    <text evidence="2">The sequence shown here is derived from an EMBL/GenBank/DDBJ whole genome shotgun (WGS) entry which is preliminary data.</text>
</comment>
<accession>A0A556C4P6</accession>
<dbReference type="OrthoDB" id="5116273at2"/>
<evidence type="ECO:0000313" key="3">
    <source>
        <dbReference type="Proteomes" id="UP000316406"/>
    </source>
</evidence>
<keyword evidence="3" id="KW-1185">Reference proteome</keyword>
<protein>
    <submittedName>
        <fullName evidence="2">Uncharacterized protein</fullName>
    </submittedName>
</protein>
<dbReference type="Proteomes" id="UP000316406">
    <property type="component" value="Unassembled WGS sequence"/>
</dbReference>
<gene>
    <name evidence="2" type="ORF">FO013_20120</name>
</gene>
<sequence length="365" mass="41457">MNLYSTTRQDLPADAPRRQFLLRADDWALLPRDPVTTSKLYMAFHEASGIDHEELMTSPMSKLPLPFFHPHLIYPGDDYDIRKRFRHINASFMWHPIMWLPTELTKPRFSENDNGYVDAIEDSESAMVRIFLELSAAGIYDTTTGGWLDVLGLYGLDSTDERTHSRVAAWLAGEADRVLDTIDLSPYFAYPEAQDWALLTTTEIREPLLGASYYRVAEDSLTILDVFSDPVRYKDPAHNGDSLTPLRTEVTSLLKMAEVMYRSVDASDFNLPEGYTTMVDVLSEHRAKVENFSGTHDGFINEIMPDLTDLFTEIRTEYVGFLRVLLDIIHAYEDLGDPSDPAWAKADTPEDNATDDAGEGRELER</sequence>
<name>A0A556C4P6_BREAU</name>